<dbReference type="OrthoDB" id="2691235at2759"/>
<dbReference type="Proteomes" id="UP000053989">
    <property type="component" value="Unassembled WGS sequence"/>
</dbReference>
<evidence type="ECO:0000313" key="3">
    <source>
        <dbReference type="Proteomes" id="UP000053989"/>
    </source>
</evidence>
<feature type="region of interest" description="Disordered" evidence="1">
    <location>
        <begin position="134"/>
        <end position="181"/>
    </location>
</feature>
<dbReference type="InParanoid" id="A0A0C2Z3P7"/>
<dbReference type="AlphaFoldDB" id="A0A0C2Z3P7"/>
<feature type="compositionally biased region" description="Low complexity" evidence="1">
    <location>
        <begin position="159"/>
        <end position="169"/>
    </location>
</feature>
<reference evidence="2 3" key="1">
    <citation type="submission" date="2014-04" db="EMBL/GenBank/DDBJ databases">
        <authorList>
            <consortium name="DOE Joint Genome Institute"/>
            <person name="Kuo A."/>
            <person name="Kohler A."/>
            <person name="Nagy L.G."/>
            <person name="Floudas D."/>
            <person name="Copeland A."/>
            <person name="Barry K.W."/>
            <person name="Cichocki N."/>
            <person name="Veneault-Fourrey C."/>
            <person name="LaButti K."/>
            <person name="Lindquist E.A."/>
            <person name="Lipzen A."/>
            <person name="Lundell T."/>
            <person name="Morin E."/>
            <person name="Murat C."/>
            <person name="Sun H."/>
            <person name="Tunlid A."/>
            <person name="Henrissat B."/>
            <person name="Grigoriev I.V."/>
            <person name="Hibbett D.S."/>
            <person name="Martin F."/>
            <person name="Nordberg H.P."/>
            <person name="Cantor M.N."/>
            <person name="Hua S.X."/>
        </authorList>
    </citation>
    <scope>NUCLEOTIDE SEQUENCE [LARGE SCALE GENOMIC DNA]</scope>
    <source>
        <strain evidence="2 3">Foug A</strain>
    </source>
</reference>
<dbReference type="HOGENOM" id="CLU_1129644_0_0_1"/>
<organism evidence="2 3">
    <name type="scientific">Scleroderma citrinum Foug A</name>
    <dbReference type="NCBI Taxonomy" id="1036808"/>
    <lineage>
        <taxon>Eukaryota</taxon>
        <taxon>Fungi</taxon>
        <taxon>Dikarya</taxon>
        <taxon>Basidiomycota</taxon>
        <taxon>Agaricomycotina</taxon>
        <taxon>Agaricomycetes</taxon>
        <taxon>Agaricomycetidae</taxon>
        <taxon>Boletales</taxon>
        <taxon>Sclerodermatineae</taxon>
        <taxon>Sclerodermataceae</taxon>
        <taxon>Scleroderma</taxon>
    </lineage>
</organism>
<name>A0A0C2Z3P7_9AGAM</name>
<proteinExistence type="predicted"/>
<protein>
    <submittedName>
        <fullName evidence="2">Uncharacterized protein</fullName>
    </submittedName>
</protein>
<reference evidence="3" key="2">
    <citation type="submission" date="2015-01" db="EMBL/GenBank/DDBJ databases">
        <title>Evolutionary Origins and Diversification of the Mycorrhizal Mutualists.</title>
        <authorList>
            <consortium name="DOE Joint Genome Institute"/>
            <consortium name="Mycorrhizal Genomics Consortium"/>
            <person name="Kohler A."/>
            <person name="Kuo A."/>
            <person name="Nagy L.G."/>
            <person name="Floudas D."/>
            <person name="Copeland A."/>
            <person name="Barry K.W."/>
            <person name="Cichocki N."/>
            <person name="Veneault-Fourrey C."/>
            <person name="LaButti K."/>
            <person name="Lindquist E.A."/>
            <person name="Lipzen A."/>
            <person name="Lundell T."/>
            <person name="Morin E."/>
            <person name="Murat C."/>
            <person name="Riley R."/>
            <person name="Ohm R."/>
            <person name="Sun H."/>
            <person name="Tunlid A."/>
            <person name="Henrissat B."/>
            <person name="Grigoriev I.V."/>
            <person name="Hibbett D.S."/>
            <person name="Martin F."/>
        </authorList>
    </citation>
    <scope>NUCLEOTIDE SEQUENCE [LARGE SCALE GENOMIC DNA]</scope>
    <source>
        <strain evidence="3">Foug A</strain>
    </source>
</reference>
<feature type="compositionally biased region" description="Polar residues" evidence="1">
    <location>
        <begin position="136"/>
        <end position="146"/>
    </location>
</feature>
<evidence type="ECO:0000256" key="1">
    <source>
        <dbReference type="SAM" id="MobiDB-lite"/>
    </source>
</evidence>
<evidence type="ECO:0000313" key="2">
    <source>
        <dbReference type="EMBL" id="KIM56543.1"/>
    </source>
</evidence>
<gene>
    <name evidence="2" type="ORF">SCLCIDRAFT_29578</name>
</gene>
<sequence>MSQLVLLPSKHAKHRLPRPFDKLYYLDLALLNDDDAEVHDYFNIQFHATFEFHPGLKTSQQENGNKDLFIRLPTIALVGTTLHPADLEVQMMMKGFSDVLLNHTLPGIQHQRFAHCWDRINYPLGLTPHIEREVQQSRGMSVTQSEGLPEHSNPVIQDPESSVPSSPSSLARDHFEEEQEDPYKIGELTNRAFKFFCLPRGVLRELEWCIYQVPGFERARWDEVLHSNYVPEDLRPIVLAQMDEVE</sequence>
<dbReference type="EMBL" id="KN822115">
    <property type="protein sequence ID" value="KIM56543.1"/>
    <property type="molecule type" value="Genomic_DNA"/>
</dbReference>
<keyword evidence="3" id="KW-1185">Reference proteome</keyword>
<accession>A0A0C2Z3P7</accession>